<gene>
    <name evidence="2" type="ORF">FB466_2628</name>
</gene>
<dbReference type="EMBL" id="VFPN01000004">
    <property type="protein sequence ID" value="TQM57633.1"/>
    <property type="molecule type" value="Genomic_DNA"/>
</dbReference>
<dbReference type="AlphaFoldDB" id="A0A543HH37"/>
<proteinExistence type="predicted"/>
<dbReference type="PANTHER" id="PTHR34980:SF2">
    <property type="entry name" value="INNER MEMBRANE PROTEIN YHAH-RELATED"/>
    <property type="match status" value="1"/>
</dbReference>
<dbReference type="GO" id="GO:0005886">
    <property type="term" value="C:plasma membrane"/>
    <property type="evidence" value="ECO:0007669"/>
    <property type="project" value="TreeGrafter"/>
</dbReference>
<feature type="transmembrane region" description="Helical" evidence="1">
    <location>
        <begin position="105"/>
        <end position="132"/>
    </location>
</feature>
<dbReference type="Proteomes" id="UP000318331">
    <property type="component" value="Unassembled WGS sequence"/>
</dbReference>
<comment type="caution">
    <text evidence="2">The sequence shown here is derived from an EMBL/GenBank/DDBJ whole genome shotgun (WGS) entry which is preliminary data.</text>
</comment>
<keyword evidence="1" id="KW-0812">Transmembrane</keyword>
<reference evidence="2 3" key="1">
    <citation type="submission" date="2019-06" db="EMBL/GenBank/DDBJ databases">
        <title>Sequencing the genomes of 1000 actinobacteria strains.</title>
        <authorList>
            <person name="Klenk H.-P."/>
        </authorList>
    </citation>
    <scope>NUCLEOTIDE SEQUENCE [LARGE SCALE GENOMIC DNA]</scope>
    <source>
        <strain evidence="2 3">DSM 18031</strain>
    </source>
</reference>
<dbReference type="PANTHER" id="PTHR34980">
    <property type="entry name" value="INNER MEMBRANE PROTEIN-RELATED-RELATED"/>
    <property type="match status" value="1"/>
</dbReference>
<feature type="transmembrane region" description="Helical" evidence="1">
    <location>
        <begin position="43"/>
        <end position="67"/>
    </location>
</feature>
<keyword evidence="3" id="KW-1185">Reference proteome</keyword>
<evidence type="ECO:0000313" key="3">
    <source>
        <dbReference type="Proteomes" id="UP000318331"/>
    </source>
</evidence>
<dbReference type="Pfam" id="PF05656">
    <property type="entry name" value="DUF805"/>
    <property type="match status" value="1"/>
</dbReference>
<dbReference type="InterPro" id="IPR008523">
    <property type="entry name" value="DUF805"/>
</dbReference>
<feature type="transmembrane region" description="Helical" evidence="1">
    <location>
        <begin position="144"/>
        <end position="164"/>
    </location>
</feature>
<name>A0A543HH37_9MICO</name>
<accession>A0A543HH37</accession>
<evidence type="ECO:0000313" key="2">
    <source>
        <dbReference type="EMBL" id="TQM57633.1"/>
    </source>
</evidence>
<protein>
    <submittedName>
        <fullName evidence="2">Uncharacterized membrane protein YhaH (DUF805 family)</fullName>
    </submittedName>
</protein>
<keyword evidence="1" id="KW-1133">Transmembrane helix</keyword>
<organism evidence="2 3">
    <name type="scientific">Klugiella xanthotipulae</name>
    <dbReference type="NCBI Taxonomy" id="244735"/>
    <lineage>
        <taxon>Bacteria</taxon>
        <taxon>Bacillati</taxon>
        <taxon>Actinomycetota</taxon>
        <taxon>Actinomycetes</taxon>
        <taxon>Micrococcales</taxon>
        <taxon>Microbacteriaceae</taxon>
        <taxon>Klugiella</taxon>
    </lineage>
</organism>
<keyword evidence="1" id="KW-0472">Membrane</keyword>
<evidence type="ECO:0000256" key="1">
    <source>
        <dbReference type="SAM" id="Phobius"/>
    </source>
</evidence>
<sequence length="179" mass="18905">MPVGAATPGDLRLPLYGATFGQAASRFVKKYATFTGRSSRSEYWWVVLLNFLLSLIPTALAVIGIVIGASYAAANPVSTVIGYDAETGEPVTYESSSGIINYAPAAALIFIGLGLLVLIGLALIIPTYALLWRRLHDANLPGPLALLTLIPTVGGIATIIIALLPSRREGQRYDLPPAV</sequence>